<name>A0ABS7ULY3_9BACI</name>
<dbReference type="Pfam" id="PF13028">
    <property type="entry name" value="DUF3889"/>
    <property type="match status" value="1"/>
</dbReference>
<keyword evidence="2" id="KW-1185">Reference proteome</keyword>
<dbReference type="Gene3D" id="3.10.450.390">
    <property type="entry name" value="Protein of unknown function DUF3889"/>
    <property type="match status" value="1"/>
</dbReference>
<dbReference type="RefSeq" id="WP_224136300.1">
    <property type="nucleotide sequence ID" value="NZ_JAIQUM010000002.1"/>
</dbReference>
<dbReference type="Proteomes" id="UP001165287">
    <property type="component" value="Unassembled WGS sequence"/>
</dbReference>
<protein>
    <submittedName>
        <fullName evidence="1">YqzG/YhdC family protein</fullName>
    </submittedName>
</protein>
<sequence>MMKKNAVSKILFTLVALTLILTAGIKAYGEQNVEEVDYEKWSRIALSSVKEKYPDSQLIDYKYVKREAVNEEEAKDIFHVKVKQRNEVFIVNVDVVFNPKTAKLITVNVVKIKGAPSL</sequence>
<accession>A0ABS7ULY3</accession>
<reference evidence="1" key="1">
    <citation type="submission" date="2024-05" db="EMBL/GenBank/DDBJ databases">
        <title>Metabacillus sp. nov., isolated from the rhizosphere soil of tomato plants.</title>
        <authorList>
            <person name="Ma R."/>
        </authorList>
    </citation>
    <scope>NUCLEOTIDE SEQUENCE</scope>
    <source>
        <strain evidence="1">DBTR6</strain>
    </source>
</reference>
<evidence type="ECO:0000313" key="2">
    <source>
        <dbReference type="Proteomes" id="UP001165287"/>
    </source>
</evidence>
<organism evidence="1 2">
    <name type="scientific">Metabacillus rhizolycopersici</name>
    <dbReference type="NCBI Taxonomy" id="2875709"/>
    <lineage>
        <taxon>Bacteria</taxon>
        <taxon>Bacillati</taxon>
        <taxon>Bacillota</taxon>
        <taxon>Bacilli</taxon>
        <taxon>Bacillales</taxon>
        <taxon>Bacillaceae</taxon>
        <taxon>Metabacillus</taxon>
    </lineage>
</organism>
<dbReference type="EMBL" id="JAIQUM010000002">
    <property type="protein sequence ID" value="MBZ5748968.1"/>
    <property type="molecule type" value="Genomic_DNA"/>
</dbReference>
<evidence type="ECO:0000313" key="1">
    <source>
        <dbReference type="EMBL" id="MBZ5748968.1"/>
    </source>
</evidence>
<gene>
    <name evidence="1" type="ORF">K9V48_01545</name>
</gene>
<proteinExistence type="predicted"/>
<dbReference type="InterPro" id="IPR024987">
    <property type="entry name" value="DUF3889"/>
</dbReference>
<comment type="caution">
    <text evidence="1">The sequence shown here is derived from an EMBL/GenBank/DDBJ whole genome shotgun (WGS) entry which is preliminary data.</text>
</comment>